<dbReference type="STRING" id="150374.A0A0M8N9H2"/>
<sequence length="196" mass="22175">MAYNYQYVRDHTPADYVFPTHRLKRTCDPNRTPLVLVACGSCFDVIGGYLSPVSDSYKKTGLAPAHHRVRMCELAVESTTKWLMVDPWEAEKDTYVPTANVLDHFHYHFNHVMGGVECSDGSRKPVRIVLLAGADLIQTIGEPGKWDPRDVAHILGDYGVFILERTGTDLKAALETLNQWEKNIHVIRQHQTKTTV</sequence>
<dbReference type="OrthoDB" id="422187at2759"/>
<name>A0A0M8N9H2_ESCWE</name>
<dbReference type="AlphaFoldDB" id="A0A0M8N9H2"/>
<keyword evidence="2" id="KW-0808">Transferase</keyword>
<evidence type="ECO:0000313" key="3">
    <source>
        <dbReference type="Proteomes" id="UP000053831"/>
    </source>
</evidence>
<dbReference type="InterPro" id="IPR004821">
    <property type="entry name" value="Cyt_trans-like"/>
</dbReference>
<dbReference type="PANTHER" id="PTHR12039:SF0">
    <property type="entry name" value="NICOTINAMIDE-NUCLEOTIDE ADENYLYLTRANSFERASE"/>
    <property type="match status" value="1"/>
</dbReference>
<dbReference type="GO" id="GO:0009435">
    <property type="term" value="P:NAD+ biosynthetic process"/>
    <property type="evidence" value="ECO:0007669"/>
    <property type="project" value="TreeGrafter"/>
</dbReference>
<keyword evidence="2" id="KW-0548">Nucleotidyltransferase</keyword>
<evidence type="ECO:0000259" key="1">
    <source>
        <dbReference type="Pfam" id="PF01467"/>
    </source>
</evidence>
<reference evidence="2 3" key="1">
    <citation type="submission" date="2015-07" db="EMBL/GenBank/DDBJ databases">
        <title>The genome of the fungus Escovopsis weberi, a specialized disease agent of ant agriculture.</title>
        <authorList>
            <person name="de Man T.J."/>
            <person name="Stajich J.E."/>
            <person name="Kubicek C.P."/>
            <person name="Chenthamara K."/>
            <person name="Atanasova L."/>
            <person name="Druzhinina I.S."/>
            <person name="Birnbaum S."/>
            <person name="Barribeau S.M."/>
            <person name="Teiling C."/>
            <person name="Suen G."/>
            <person name="Currie C."/>
            <person name="Gerardo N.M."/>
        </authorList>
    </citation>
    <scope>NUCLEOTIDE SEQUENCE [LARGE SCALE GENOMIC DNA]</scope>
</reference>
<comment type="caution">
    <text evidence="2">The sequence shown here is derived from an EMBL/GenBank/DDBJ whole genome shotgun (WGS) entry which is preliminary data.</text>
</comment>
<dbReference type="SUPFAM" id="SSF52374">
    <property type="entry name" value="Nucleotidylyl transferase"/>
    <property type="match status" value="1"/>
</dbReference>
<organism evidence="2 3">
    <name type="scientific">Escovopsis weberi</name>
    <dbReference type="NCBI Taxonomy" id="150374"/>
    <lineage>
        <taxon>Eukaryota</taxon>
        <taxon>Fungi</taxon>
        <taxon>Dikarya</taxon>
        <taxon>Ascomycota</taxon>
        <taxon>Pezizomycotina</taxon>
        <taxon>Sordariomycetes</taxon>
        <taxon>Hypocreomycetidae</taxon>
        <taxon>Hypocreales</taxon>
        <taxon>Hypocreaceae</taxon>
        <taxon>Escovopsis</taxon>
    </lineage>
</organism>
<dbReference type="InterPro" id="IPR014729">
    <property type="entry name" value="Rossmann-like_a/b/a_fold"/>
</dbReference>
<dbReference type="EMBL" id="LGSR01000002">
    <property type="protein sequence ID" value="KOS22790.1"/>
    <property type="molecule type" value="Genomic_DNA"/>
</dbReference>
<accession>A0A0M8N9H2</accession>
<keyword evidence="3" id="KW-1185">Reference proteome</keyword>
<dbReference type="Gene3D" id="3.40.50.620">
    <property type="entry name" value="HUPs"/>
    <property type="match status" value="1"/>
</dbReference>
<gene>
    <name evidence="2" type="ORF">ESCO_003864</name>
</gene>
<dbReference type="InterPro" id="IPR051182">
    <property type="entry name" value="Euk_NMN_adenylyltrnsfrase"/>
</dbReference>
<feature type="domain" description="Cytidyltransferase-like" evidence="1">
    <location>
        <begin position="52"/>
        <end position="166"/>
    </location>
</feature>
<dbReference type="Proteomes" id="UP000053831">
    <property type="component" value="Unassembled WGS sequence"/>
</dbReference>
<evidence type="ECO:0000313" key="2">
    <source>
        <dbReference type="EMBL" id="KOS22790.1"/>
    </source>
</evidence>
<protein>
    <submittedName>
        <fullName evidence="2">Nicotinamide-nucleotide adenylyltransferase 1</fullName>
    </submittedName>
</protein>
<dbReference type="GO" id="GO:0000309">
    <property type="term" value="F:nicotinamide-nucleotide adenylyltransferase activity"/>
    <property type="evidence" value="ECO:0007669"/>
    <property type="project" value="TreeGrafter"/>
</dbReference>
<dbReference type="GO" id="GO:0004515">
    <property type="term" value="F:nicotinate-nucleotide adenylyltransferase activity"/>
    <property type="evidence" value="ECO:0007669"/>
    <property type="project" value="TreeGrafter"/>
</dbReference>
<proteinExistence type="predicted"/>
<dbReference type="PANTHER" id="PTHR12039">
    <property type="entry name" value="NICOTINAMIDE MONONUCLEOTIDE ADENYLYLTRANSFERASE"/>
    <property type="match status" value="1"/>
</dbReference>
<dbReference type="Pfam" id="PF01467">
    <property type="entry name" value="CTP_transf_like"/>
    <property type="match status" value="1"/>
</dbReference>